<dbReference type="Pfam" id="PF06644">
    <property type="entry name" value="ATP11"/>
    <property type="match status" value="1"/>
</dbReference>
<sequence length="312" mass="34770">MSFLPKLRSTSASRLRFSKYAINLRAFSCSAGVYQEHEIIHESKVDFETKYAEKLQKRAQEQGKSVLELRLQLKEEEKERRRQKLAPASLGPPGLQGSLDAGVPSSASPSAKPSKVGVPVRKDSSPVKPLASILNLDRLLERPHTAEQVSLLWRAYHASRSGGTGRGFLCASIPVDTYEKMIIIGQKYSSFVVPVPRDNAQTKEDVDRAYEFFLMEWGFHGAPPELSTSRDLFAAPKPSNNPQISTILFTPLQEYKMRTSFATPYLALTHYTDLARSHGVSEATVGSQSSGLTLTLMPRTKRLDDSYACNRY</sequence>
<dbReference type="PANTHER" id="PTHR13126:SF0">
    <property type="entry name" value="ATP SYNTHASE MITOCHONDRIAL F1 COMPLEX ASSEMBLY FACTOR 1"/>
    <property type="match status" value="1"/>
</dbReference>
<dbReference type="GO" id="GO:0033615">
    <property type="term" value="P:mitochondrial proton-transporting ATP synthase complex assembly"/>
    <property type="evidence" value="ECO:0007669"/>
    <property type="project" value="TreeGrafter"/>
</dbReference>
<dbReference type="GO" id="GO:0005739">
    <property type="term" value="C:mitochondrion"/>
    <property type="evidence" value="ECO:0007669"/>
    <property type="project" value="UniProtKB-SubCell"/>
</dbReference>
<organism evidence="6 7">
    <name type="scientific">Grifola frondosa</name>
    <name type="common">Maitake</name>
    <name type="synonym">Polyporus frondosus</name>
    <dbReference type="NCBI Taxonomy" id="5627"/>
    <lineage>
        <taxon>Eukaryota</taxon>
        <taxon>Fungi</taxon>
        <taxon>Dikarya</taxon>
        <taxon>Basidiomycota</taxon>
        <taxon>Agaricomycotina</taxon>
        <taxon>Agaricomycetes</taxon>
        <taxon>Polyporales</taxon>
        <taxon>Grifolaceae</taxon>
        <taxon>Grifola</taxon>
    </lineage>
</organism>
<dbReference type="OMA" id="FEMQFLE"/>
<evidence type="ECO:0000313" key="6">
    <source>
        <dbReference type="EMBL" id="OBZ79701.1"/>
    </source>
</evidence>
<evidence type="ECO:0000256" key="2">
    <source>
        <dbReference type="ARBA" id="ARBA00009116"/>
    </source>
</evidence>
<comment type="subcellular location">
    <subcellularLocation>
        <location evidence="1">Mitochondrion</location>
    </subcellularLocation>
</comment>
<keyword evidence="7" id="KW-1185">Reference proteome</keyword>
<gene>
    <name evidence="6" type="primary">ATP11</name>
    <name evidence="6" type="ORF">A0H81_00358</name>
</gene>
<feature type="region of interest" description="Disordered" evidence="5">
    <location>
        <begin position="78"/>
        <end position="125"/>
    </location>
</feature>
<dbReference type="AlphaFoldDB" id="A0A1C7MS34"/>
<name>A0A1C7MS34_GRIFR</name>
<feature type="compositionally biased region" description="Low complexity" evidence="5">
    <location>
        <begin position="101"/>
        <end position="117"/>
    </location>
</feature>
<proteinExistence type="inferred from homology"/>
<evidence type="ECO:0000256" key="5">
    <source>
        <dbReference type="SAM" id="MobiDB-lite"/>
    </source>
</evidence>
<protein>
    <submittedName>
        <fullName evidence="6">Protein ATP11, mitochondrial</fullName>
    </submittedName>
</protein>
<evidence type="ECO:0000313" key="7">
    <source>
        <dbReference type="Proteomes" id="UP000092993"/>
    </source>
</evidence>
<dbReference type="OrthoDB" id="16535at2759"/>
<evidence type="ECO:0000256" key="4">
    <source>
        <dbReference type="ARBA" id="ARBA00023128"/>
    </source>
</evidence>
<comment type="similarity">
    <text evidence="2">Belongs to the ATP11 family.</text>
</comment>
<comment type="caution">
    <text evidence="6">The sequence shown here is derived from an EMBL/GenBank/DDBJ whole genome shotgun (WGS) entry which is preliminary data.</text>
</comment>
<dbReference type="Proteomes" id="UP000092993">
    <property type="component" value="Unassembled WGS sequence"/>
</dbReference>
<reference evidence="6 7" key="1">
    <citation type="submission" date="2016-03" db="EMBL/GenBank/DDBJ databases">
        <title>Whole genome sequencing of Grifola frondosa 9006-11.</title>
        <authorList>
            <person name="Min B."/>
            <person name="Park H."/>
            <person name="Kim J.-G."/>
            <person name="Cho H."/>
            <person name="Oh Y.-L."/>
            <person name="Kong W.-S."/>
            <person name="Choi I.-G."/>
        </authorList>
    </citation>
    <scope>NUCLEOTIDE SEQUENCE [LARGE SCALE GENOMIC DNA]</scope>
    <source>
        <strain evidence="6 7">9006-11</strain>
    </source>
</reference>
<keyword evidence="4" id="KW-0496">Mitochondrion</keyword>
<dbReference type="STRING" id="5627.A0A1C7MS34"/>
<evidence type="ECO:0000256" key="1">
    <source>
        <dbReference type="ARBA" id="ARBA00004173"/>
    </source>
</evidence>
<dbReference type="EMBL" id="LUGG01000001">
    <property type="protein sequence ID" value="OBZ79701.1"/>
    <property type="molecule type" value="Genomic_DNA"/>
</dbReference>
<keyword evidence="3" id="KW-0809">Transit peptide</keyword>
<accession>A0A1C7MS34</accession>
<dbReference type="PANTHER" id="PTHR13126">
    <property type="entry name" value="CHAPERONE ATP11"/>
    <property type="match status" value="1"/>
</dbReference>
<evidence type="ECO:0000256" key="3">
    <source>
        <dbReference type="ARBA" id="ARBA00022946"/>
    </source>
</evidence>
<dbReference type="CDD" id="cd22249">
    <property type="entry name" value="UDM1_RNF168_RNF169-like"/>
    <property type="match status" value="1"/>
</dbReference>
<dbReference type="InterPro" id="IPR010591">
    <property type="entry name" value="ATP11"/>
</dbReference>